<dbReference type="GO" id="GO:0005694">
    <property type="term" value="C:chromosome"/>
    <property type="evidence" value="ECO:0007669"/>
    <property type="project" value="InterPro"/>
</dbReference>
<sequence length="152" mass="16944">MGGLARFTWWPRSLHHAAFESITRVLKAPMARKTQPPLQAFIGAIRRLGKAVATIVSRRKPDAGNEKRDEPVVEAAPLDVSEQAVDTKARPRKRKSKPTTPKPETKPATPNCPHCKKPMVIKVARTGKNAGEFWGCVAYPKCRGIRPIFRKE</sequence>
<evidence type="ECO:0000256" key="1">
    <source>
        <dbReference type="SAM" id="MobiDB-lite"/>
    </source>
</evidence>
<protein>
    <submittedName>
        <fullName evidence="3">Topoisomerase domain-containing protein</fullName>
    </submittedName>
</protein>
<accession>A0A1Y6JGN2</accession>
<feature type="compositionally biased region" description="Basic and acidic residues" evidence="1">
    <location>
        <begin position="59"/>
        <end position="71"/>
    </location>
</feature>
<gene>
    <name evidence="3" type="ORF">CFBP1590__1530</name>
</gene>
<feature type="region of interest" description="Disordered" evidence="1">
    <location>
        <begin position="58"/>
        <end position="113"/>
    </location>
</feature>
<organism evidence="3 4">
    <name type="scientific">Pseudomonas viridiflava</name>
    <name type="common">Phytomonas viridiflava</name>
    <dbReference type="NCBI Taxonomy" id="33069"/>
    <lineage>
        <taxon>Bacteria</taxon>
        <taxon>Pseudomonadati</taxon>
        <taxon>Pseudomonadota</taxon>
        <taxon>Gammaproteobacteria</taxon>
        <taxon>Pseudomonadales</taxon>
        <taxon>Pseudomonadaceae</taxon>
        <taxon>Pseudomonas</taxon>
    </lineage>
</organism>
<dbReference type="GO" id="GO:0003677">
    <property type="term" value="F:DNA binding"/>
    <property type="evidence" value="ECO:0007669"/>
    <property type="project" value="InterPro"/>
</dbReference>
<reference evidence="3 4" key="1">
    <citation type="submission" date="2017-05" db="EMBL/GenBank/DDBJ databases">
        <authorList>
            <person name="Song R."/>
            <person name="Chenine A.L."/>
            <person name="Ruprecht R.M."/>
        </authorList>
    </citation>
    <scope>NUCLEOTIDE SEQUENCE [LARGE SCALE GENOMIC DNA]</scope>
    <source>
        <strain evidence="3 4">CFBP 1590</strain>
    </source>
</reference>
<name>A0A1Y6JGN2_PSEVI</name>
<dbReference type="GO" id="GO:0003916">
    <property type="term" value="F:DNA topoisomerase activity"/>
    <property type="evidence" value="ECO:0007669"/>
    <property type="project" value="InterPro"/>
</dbReference>
<keyword evidence="3" id="KW-0413">Isomerase</keyword>
<dbReference type="InterPro" id="IPR013498">
    <property type="entry name" value="Topo_IA_Znf"/>
</dbReference>
<dbReference type="KEGG" id="pvd:CFBP1590__1530"/>
<proteinExistence type="predicted"/>
<dbReference type="SUPFAM" id="SSF57783">
    <property type="entry name" value="Zinc beta-ribbon"/>
    <property type="match status" value="1"/>
</dbReference>
<evidence type="ECO:0000313" key="4">
    <source>
        <dbReference type="Proteomes" id="UP000196842"/>
    </source>
</evidence>
<dbReference type="AlphaFoldDB" id="A0A1Y6JGN2"/>
<dbReference type="Gene3D" id="3.30.65.10">
    <property type="entry name" value="Bacterial Topoisomerase I, domain 1"/>
    <property type="match status" value="1"/>
</dbReference>
<dbReference type="GO" id="GO:0006265">
    <property type="term" value="P:DNA topological change"/>
    <property type="evidence" value="ECO:0007669"/>
    <property type="project" value="InterPro"/>
</dbReference>
<feature type="domain" description="DNA topoisomerase type IA zn finger" evidence="2">
    <location>
        <begin position="111"/>
        <end position="148"/>
    </location>
</feature>
<dbReference type="Pfam" id="PF01396">
    <property type="entry name" value="Zn_ribbon_Top1"/>
    <property type="match status" value="1"/>
</dbReference>
<dbReference type="Proteomes" id="UP000196842">
    <property type="component" value="Chromosome I"/>
</dbReference>
<dbReference type="EMBL" id="LT855380">
    <property type="protein sequence ID" value="SMS09116.1"/>
    <property type="molecule type" value="Genomic_DNA"/>
</dbReference>
<evidence type="ECO:0000313" key="3">
    <source>
        <dbReference type="EMBL" id="SMS09116.1"/>
    </source>
</evidence>
<evidence type="ECO:0000259" key="2">
    <source>
        <dbReference type="Pfam" id="PF01396"/>
    </source>
</evidence>